<evidence type="ECO:0000313" key="1">
    <source>
        <dbReference type="EMBL" id="DAE21138.1"/>
    </source>
</evidence>
<proteinExistence type="predicted"/>
<organism evidence="1">
    <name type="scientific">Myoviridae sp. ctStS16</name>
    <dbReference type="NCBI Taxonomy" id="2826654"/>
    <lineage>
        <taxon>Viruses</taxon>
        <taxon>Duplodnaviria</taxon>
        <taxon>Heunggongvirae</taxon>
        <taxon>Uroviricota</taxon>
        <taxon>Caudoviricetes</taxon>
    </lineage>
</organism>
<sequence length="30" mass="3897">MHCLELYSNIEFVYLRWNLKEFHRFFMLIC</sequence>
<dbReference type="EMBL" id="BK015708">
    <property type="protein sequence ID" value="DAE21138.1"/>
    <property type="molecule type" value="Genomic_DNA"/>
</dbReference>
<protein>
    <submittedName>
        <fullName evidence="1">Uncharacterized protein</fullName>
    </submittedName>
</protein>
<name>A0A8S5QQ62_9CAUD</name>
<accession>A0A8S5QQ62</accession>
<reference evidence="1" key="1">
    <citation type="journal article" date="2021" name="Proc. Natl. Acad. Sci. U.S.A.">
        <title>A Catalog of Tens of Thousands of Viruses from Human Metagenomes Reveals Hidden Associations with Chronic Diseases.</title>
        <authorList>
            <person name="Tisza M.J."/>
            <person name="Buck C.B."/>
        </authorList>
    </citation>
    <scope>NUCLEOTIDE SEQUENCE</scope>
    <source>
        <strain evidence="1">CtStS16</strain>
    </source>
</reference>